<dbReference type="Pfam" id="PF04937">
    <property type="entry name" value="DUF659"/>
    <property type="match status" value="1"/>
</dbReference>
<organism evidence="2 3">
    <name type="scientific">Chara braunii</name>
    <name type="common">Braun's stonewort</name>
    <dbReference type="NCBI Taxonomy" id="69332"/>
    <lineage>
        <taxon>Eukaryota</taxon>
        <taxon>Viridiplantae</taxon>
        <taxon>Streptophyta</taxon>
        <taxon>Charophyceae</taxon>
        <taxon>Charales</taxon>
        <taxon>Characeae</taxon>
        <taxon>Chara</taxon>
    </lineage>
</organism>
<dbReference type="Proteomes" id="UP000265515">
    <property type="component" value="Unassembled WGS sequence"/>
</dbReference>
<feature type="domain" description="DUF659" evidence="1">
    <location>
        <begin position="72"/>
        <end position="226"/>
    </location>
</feature>
<dbReference type="PANTHER" id="PTHR32166:SF123">
    <property type="entry name" value="BED-TYPE DOMAIN-CONTAINING PROTEIN"/>
    <property type="match status" value="1"/>
</dbReference>
<dbReference type="AlphaFoldDB" id="A0A388KYQ2"/>
<reference evidence="2 3" key="1">
    <citation type="journal article" date="2018" name="Cell">
        <title>The Chara Genome: Secondary Complexity and Implications for Plant Terrestrialization.</title>
        <authorList>
            <person name="Nishiyama T."/>
            <person name="Sakayama H."/>
            <person name="Vries J.D."/>
            <person name="Buschmann H."/>
            <person name="Saint-Marcoux D."/>
            <person name="Ullrich K.K."/>
            <person name="Haas F.B."/>
            <person name="Vanderstraeten L."/>
            <person name="Becker D."/>
            <person name="Lang D."/>
            <person name="Vosolsobe S."/>
            <person name="Rombauts S."/>
            <person name="Wilhelmsson P.K.I."/>
            <person name="Janitza P."/>
            <person name="Kern R."/>
            <person name="Heyl A."/>
            <person name="Rumpler F."/>
            <person name="Villalobos L.I.A.C."/>
            <person name="Clay J.M."/>
            <person name="Skokan R."/>
            <person name="Toyoda A."/>
            <person name="Suzuki Y."/>
            <person name="Kagoshima H."/>
            <person name="Schijlen E."/>
            <person name="Tajeshwar N."/>
            <person name="Catarino B."/>
            <person name="Hetherington A.J."/>
            <person name="Saltykova A."/>
            <person name="Bonnot C."/>
            <person name="Breuninger H."/>
            <person name="Symeonidi A."/>
            <person name="Radhakrishnan G.V."/>
            <person name="Van Nieuwerburgh F."/>
            <person name="Deforce D."/>
            <person name="Chang C."/>
            <person name="Karol K.G."/>
            <person name="Hedrich R."/>
            <person name="Ulvskov P."/>
            <person name="Glockner G."/>
            <person name="Delwiche C.F."/>
            <person name="Petrasek J."/>
            <person name="Van de Peer Y."/>
            <person name="Friml J."/>
            <person name="Beilby M."/>
            <person name="Dolan L."/>
            <person name="Kohara Y."/>
            <person name="Sugano S."/>
            <person name="Fujiyama A."/>
            <person name="Delaux P.-M."/>
            <person name="Quint M."/>
            <person name="TheiBen G."/>
            <person name="Hagemann M."/>
            <person name="Harholt J."/>
            <person name="Dunand C."/>
            <person name="Zachgo S."/>
            <person name="Langdale J."/>
            <person name="Maumus F."/>
            <person name="Straeten D.V.D."/>
            <person name="Gould S.B."/>
            <person name="Rensing S.A."/>
        </authorList>
    </citation>
    <scope>NUCLEOTIDE SEQUENCE [LARGE SCALE GENOMIC DNA]</scope>
    <source>
        <strain evidence="2 3">S276</strain>
    </source>
</reference>
<evidence type="ECO:0000313" key="3">
    <source>
        <dbReference type="Proteomes" id="UP000265515"/>
    </source>
</evidence>
<comment type="caution">
    <text evidence="2">The sequence shown here is derived from an EMBL/GenBank/DDBJ whole genome shotgun (WGS) entry which is preliminary data.</text>
</comment>
<dbReference type="InterPro" id="IPR007021">
    <property type="entry name" value="DUF659"/>
</dbReference>
<dbReference type="OMA" id="FFRSEEC"/>
<gene>
    <name evidence="2" type="ORF">CBR_g19692</name>
</gene>
<dbReference type="Gramene" id="GBG75179">
    <property type="protein sequence ID" value="GBG75179"/>
    <property type="gene ID" value="CBR_g19692"/>
</dbReference>
<proteinExistence type="predicted"/>
<keyword evidence="3" id="KW-1185">Reference proteome</keyword>
<dbReference type="OrthoDB" id="2442898at2759"/>
<protein>
    <recommendedName>
        <fullName evidence="1">DUF659 domain-containing protein</fullName>
    </recommendedName>
</protein>
<dbReference type="SUPFAM" id="SSF53098">
    <property type="entry name" value="Ribonuclease H-like"/>
    <property type="match status" value="1"/>
</dbReference>
<name>A0A388KYQ2_CHABU</name>
<dbReference type="PANTHER" id="PTHR32166">
    <property type="entry name" value="OSJNBA0013A04.12 PROTEIN"/>
    <property type="match status" value="1"/>
</dbReference>
<dbReference type="EMBL" id="BFEA01000219">
    <property type="protein sequence ID" value="GBG75179.1"/>
    <property type="molecule type" value="Genomic_DNA"/>
</dbReference>
<sequence length="361" mass="40843">MGAGARVRGTYRQQAVTSYYNDPLEHAWHLQIMQFIVESGMPFNCVKLESFKCMLTLIIPPGVPGVPIPKPPTYHMIRTTLLDELDVEVQKSVKPVLATAATYGCTIMTDGWTNIRGQTLCNYLVGTTRGATYVATDVMRGKKDATALAQAWLRRLKSLDIKVADITAFVTDSASSNVSAMGVFQKDESVKHIFWIPCVAHVMDLILEDIGDIDWVAIRIAQARLVTKFFKRHSHAREVLQAFTTKALLLPAETRFCTHVIMMRRLLLLQSHLMQVVVDDRWKDTFWSTKKIRDDAAAVTACVGCPQWWEDMRTLCKLLDPIMDMLQMVDSDTRQIGKILRRYDEMIPRCLSACAALEKDE</sequence>
<evidence type="ECO:0000313" key="2">
    <source>
        <dbReference type="EMBL" id="GBG75179.1"/>
    </source>
</evidence>
<dbReference type="InterPro" id="IPR012337">
    <property type="entry name" value="RNaseH-like_sf"/>
</dbReference>
<accession>A0A388KYQ2</accession>
<evidence type="ECO:0000259" key="1">
    <source>
        <dbReference type="Pfam" id="PF04937"/>
    </source>
</evidence>